<feature type="region of interest" description="Disordered" evidence="1">
    <location>
        <begin position="400"/>
        <end position="421"/>
    </location>
</feature>
<dbReference type="EMBL" id="BOPD01000016">
    <property type="protein sequence ID" value="GIJ33709.1"/>
    <property type="molecule type" value="Genomic_DNA"/>
</dbReference>
<feature type="region of interest" description="Disordered" evidence="1">
    <location>
        <begin position="59"/>
        <end position="87"/>
    </location>
</feature>
<dbReference type="AlphaFoldDB" id="A0A9W5XK88"/>
<dbReference type="Gene3D" id="2.130.10.10">
    <property type="entry name" value="YVTN repeat-like/Quinoprotein amine dehydrogenase"/>
    <property type="match status" value="1"/>
</dbReference>
<feature type="compositionally biased region" description="Low complexity" evidence="1">
    <location>
        <begin position="400"/>
        <end position="415"/>
    </location>
</feature>
<proteinExistence type="predicted"/>
<feature type="compositionally biased region" description="Pro residues" evidence="1">
    <location>
        <begin position="71"/>
        <end position="82"/>
    </location>
</feature>
<keyword evidence="2" id="KW-1133">Transmembrane helix</keyword>
<evidence type="ECO:0000313" key="4">
    <source>
        <dbReference type="Proteomes" id="UP000607311"/>
    </source>
</evidence>
<evidence type="ECO:0000313" key="3">
    <source>
        <dbReference type="EMBL" id="GIJ33709.1"/>
    </source>
</evidence>
<protein>
    <submittedName>
        <fullName evidence="3">Uncharacterized protein</fullName>
    </submittedName>
</protein>
<dbReference type="InterPro" id="IPR015943">
    <property type="entry name" value="WD40/YVTN_repeat-like_dom_sf"/>
</dbReference>
<dbReference type="RefSeq" id="WP_093409246.1">
    <property type="nucleotide sequence ID" value="NZ_BOPD01000016.1"/>
</dbReference>
<comment type="caution">
    <text evidence="3">The sequence shown here is derived from an EMBL/GenBank/DDBJ whole genome shotgun (WGS) entry which is preliminary data.</text>
</comment>
<dbReference type="OrthoDB" id="3351730at2"/>
<sequence>MREINLDQLFAEFEATAAPTFRPPGVDAARRRVNRRRRRRRGLLAGLVALLLTGPGVYATAGRDADRDPPDPTPSPATPSPAPDGQVIERKVNPVGVAGRLAGLRFVDARHGWALFDTCGPDDSDRTGCRLDLARTADGGATWQRTPLPDTANNPRWAGPYYLLPLDGRNLTVGVPDGYLVTTDGGASFTEHPRESPPEVTRLAAATRRGYLLQCPGSGALIKLNCAELELARIDAAKVRTQPPMFLSGAASNDLIDGGDGRIWVTTRNGDWLTVAVSDDDGRTWRELPDVAGAARLLVSPDGSDAWLVNINEGFDAPTHKRVWRLAGDRWQERTQLPPDTNSAAAVNGGLLAVTNPWGNVGYWTDDRYLDVPELRRRLTGGEHPPTVQVLPDDTIVITTPTDTTLGTGPTQTRTWTRHLH</sequence>
<organism evidence="3 4">
    <name type="scientific">Micromonospora sediminimaris</name>
    <dbReference type="NCBI Taxonomy" id="547162"/>
    <lineage>
        <taxon>Bacteria</taxon>
        <taxon>Bacillati</taxon>
        <taxon>Actinomycetota</taxon>
        <taxon>Actinomycetes</taxon>
        <taxon>Micromonosporales</taxon>
        <taxon>Micromonosporaceae</taxon>
        <taxon>Micromonospora</taxon>
    </lineage>
</organism>
<reference evidence="3" key="1">
    <citation type="submission" date="2021-01" db="EMBL/GenBank/DDBJ databases">
        <title>Whole genome shotgun sequence of Verrucosispora sediminis NBRC 107745.</title>
        <authorList>
            <person name="Komaki H."/>
            <person name="Tamura T."/>
        </authorList>
    </citation>
    <scope>NUCLEOTIDE SEQUENCE</scope>
    <source>
        <strain evidence="3">NBRC 107745</strain>
    </source>
</reference>
<keyword evidence="4" id="KW-1185">Reference proteome</keyword>
<name>A0A9W5XK88_9ACTN</name>
<dbReference type="Proteomes" id="UP000607311">
    <property type="component" value="Unassembled WGS sequence"/>
</dbReference>
<dbReference type="SUPFAM" id="SSF110296">
    <property type="entry name" value="Oligoxyloglucan reducing end-specific cellobiohydrolase"/>
    <property type="match status" value="1"/>
</dbReference>
<keyword evidence="2" id="KW-0812">Transmembrane</keyword>
<feature type="transmembrane region" description="Helical" evidence="2">
    <location>
        <begin position="42"/>
        <end position="61"/>
    </location>
</feature>
<keyword evidence="2" id="KW-0472">Membrane</keyword>
<gene>
    <name evidence="3" type="ORF">Vse01_28570</name>
</gene>
<evidence type="ECO:0000256" key="1">
    <source>
        <dbReference type="SAM" id="MobiDB-lite"/>
    </source>
</evidence>
<accession>A0A9W5XK88</accession>
<evidence type="ECO:0000256" key="2">
    <source>
        <dbReference type="SAM" id="Phobius"/>
    </source>
</evidence>